<dbReference type="GO" id="GO:0005524">
    <property type="term" value="F:ATP binding"/>
    <property type="evidence" value="ECO:0007669"/>
    <property type="project" value="UniProtKB-KW"/>
</dbReference>
<accession>F4NWC4</accession>
<feature type="domain" description="KA1" evidence="14">
    <location>
        <begin position="605"/>
        <end position="654"/>
    </location>
</feature>
<dbReference type="OMA" id="GITRRNT"/>
<reference evidence="15 16" key="1">
    <citation type="submission" date="2009-12" db="EMBL/GenBank/DDBJ databases">
        <title>The draft genome of Batrachochytrium dendrobatidis.</title>
        <authorList>
            <consortium name="US DOE Joint Genome Institute (JGI-PGF)"/>
            <person name="Kuo A."/>
            <person name="Salamov A."/>
            <person name="Schmutz J."/>
            <person name="Lucas S."/>
            <person name="Pitluck S."/>
            <person name="Rosenblum E."/>
            <person name="Stajich J."/>
            <person name="Eisen M."/>
            <person name="Grigoriev I.V."/>
        </authorList>
    </citation>
    <scope>NUCLEOTIDE SEQUENCE [LARGE SCALE GENOMIC DNA]</scope>
    <source>
        <strain evidence="16">JAM81 / FGSC 10211</strain>
    </source>
</reference>
<evidence type="ECO:0000256" key="9">
    <source>
        <dbReference type="ARBA" id="ARBA00047899"/>
    </source>
</evidence>
<comment type="similarity">
    <text evidence="2">Belongs to the protein kinase superfamily. CAMK Ser/Thr protein kinase family. NIM1 subfamily.</text>
</comment>
<evidence type="ECO:0000256" key="4">
    <source>
        <dbReference type="ARBA" id="ARBA00022527"/>
    </source>
</evidence>
<evidence type="ECO:0000259" key="12">
    <source>
        <dbReference type="PROSITE" id="PS50011"/>
    </source>
</evidence>
<evidence type="ECO:0000256" key="2">
    <source>
        <dbReference type="ARBA" id="ARBA00010791"/>
    </source>
</evidence>
<feature type="compositionally biased region" description="Low complexity" evidence="11">
    <location>
        <begin position="421"/>
        <end position="432"/>
    </location>
</feature>
<dbReference type="PROSITE" id="PS50032">
    <property type="entry name" value="KA1"/>
    <property type="match status" value="1"/>
</dbReference>
<evidence type="ECO:0000256" key="10">
    <source>
        <dbReference type="ARBA" id="ARBA00048679"/>
    </source>
</evidence>
<dbReference type="OrthoDB" id="193931at2759"/>
<dbReference type="HOGENOM" id="CLU_000288_157_5_1"/>
<evidence type="ECO:0000256" key="3">
    <source>
        <dbReference type="ARBA" id="ARBA00012513"/>
    </source>
</evidence>
<dbReference type="STRING" id="684364.F4NWC4"/>
<feature type="region of interest" description="Disordered" evidence="11">
    <location>
        <begin position="508"/>
        <end position="530"/>
    </location>
</feature>
<dbReference type="InParanoid" id="F4NWC4"/>
<dbReference type="PANTHER" id="PTHR24346:SF82">
    <property type="entry name" value="KP78A-RELATED"/>
    <property type="match status" value="1"/>
</dbReference>
<feature type="region of interest" description="Disordered" evidence="11">
    <location>
        <begin position="411"/>
        <end position="436"/>
    </location>
</feature>
<dbReference type="InterPro" id="IPR009060">
    <property type="entry name" value="UBA-like_sf"/>
</dbReference>
<feature type="region of interest" description="Disordered" evidence="11">
    <location>
        <begin position="353"/>
        <end position="394"/>
    </location>
</feature>
<keyword evidence="7" id="KW-0418">Kinase</keyword>
<dbReference type="PROSITE" id="PS50011">
    <property type="entry name" value="PROTEIN_KINASE_DOM"/>
    <property type="match status" value="1"/>
</dbReference>
<keyword evidence="16" id="KW-1185">Reference proteome</keyword>
<comment type="similarity">
    <text evidence="1">Belongs to the protein kinase superfamily. CAMK Ser/Thr protein kinase family. SNF1 subfamily.</text>
</comment>
<dbReference type="AlphaFoldDB" id="F4NWC4"/>
<evidence type="ECO:0000256" key="8">
    <source>
        <dbReference type="ARBA" id="ARBA00022840"/>
    </source>
</evidence>
<dbReference type="InterPro" id="IPR011009">
    <property type="entry name" value="Kinase-like_dom_sf"/>
</dbReference>
<dbReference type="Proteomes" id="UP000007241">
    <property type="component" value="Unassembled WGS sequence"/>
</dbReference>
<feature type="compositionally biased region" description="Polar residues" evidence="11">
    <location>
        <begin position="375"/>
        <end position="391"/>
    </location>
</feature>
<feature type="compositionally biased region" description="Polar residues" evidence="11">
    <location>
        <begin position="508"/>
        <end position="519"/>
    </location>
</feature>
<dbReference type="SUPFAM" id="SSF56112">
    <property type="entry name" value="Protein kinase-like (PK-like)"/>
    <property type="match status" value="1"/>
</dbReference>
<keyword evidence="8" id="KW-0067">ATP-binding</keyword>
<dbReference type="Pfam" id="PF00069">
    <property type="entry name" value="Pkinase"/>
    <property type="match status" value="2"/>
</dbReference>
<comment type="catalytic activity">
    <reaction evidence="9">
        <text>L-threonyl-[protein] + ATP = O-phospho-L-threonyl-[protein] + ADP + H(+)</text>
        <dbReference type="Rhea" id="RHEA:46608"/>
        <dbReference type="Rhea" id="RHEA-COMP:11060"/>
        <dbReference type="Rhea" id="RHEA-COMP:11605"/>
        <dbReference type="ChEBI" id="CHEBI:15378"/>
        <dbReference type="ChEBI" id="CHEBI:30013"/>
        <dbReference type="ChEBI" id="CHEBI:30616"/>
        <dbReference type="ChEBI" id="CHEBI:61977"/>
        <dbReference type="ChEBI" id="CHEBI:456216"/>
        <dbReference type="EC" id="2.7.11.1"/>
    </reaction>
</comment>
<feature type="compositionally biased region" description="Basic and acidic residues" evidence="11">
    <location>
        <begin position="354"/>
        <end position="373"/>
    </location>
</feature>
<dbReference type="SUPFAM" id="SSF46934">
    <property type="entry name" value="UBA-like"/>
    <property type="match status" value="1"/>
</dbReference>
<comment type="catalytic activity">
    <reaction evidence="10">
        <text>L-seryl-[protein] + ATP = O-phospho-L-seryl-[protein] + ADP + H(+)</text>
        <dbReference type="Rhea" id="RHEA:17989"/>
        <dbReference type="Rhea" id="RHEA-COMP:9863"/>
        <dbReference type="Rhea" id="RHEA-COMP:11604"/>
        <dbReference type="ChEBI" id="CHEBI:15378"/>
        <dbReference type="ChEBI" id="CHEBI:29999"/>
        <dbReference type="ChEBI" id="CHEBI:30616"/>
        <dbReference type="ChEBI" id="CHEBI:83421"/>
        <dbReference type="ChEBI" id="CHEBI:456216"/>
        <dbReference type="EC" id="2.7.11.1"/>
    </reaction>
</comment>
<keyword evidence="5" id="KW-0808">Transferase</keyword>
<dbReference type="CDD" id="cd12121">
    <property type="entry name" value="MARK_C_like"/>
    <property type="match status" value="1"/>
</dbReference>
<evidence type="ECO:0000256" key="1">
    <source>
        <dbReference type="ARBA" id="ARBA00006234"/>
    </source>
</evidence>
<keyword evidence="4" id="KW-0723">Serine/threonine-protein kinase</keyword>
<dbReference type="EMBL" id="GL882880">
    <property type="protein sequence ID" value="EGF82805.1"/>
    <property type="molecule type" value="Genomic_DNA"/>
</dbReference>
<feature type="domain" description="Protein kinase" evidence="12">
    <location>
        <begin position="1"/>
        <end position="218"/>
    </location>
</feature>
<feature type="domain" description="UBA" evidence="13">
    <location>
        <begin position="243"/>
        <end position="283"/>
    </location>
</feature>
<protein>
    <recommendedName>
        <fullName evidence="3">non-specific serine/threonine protein kinase</fullName>
        <ecNumber evidence="3">2.7.11.1</ecNumber>
    </recommendedName>
</protein>
<dbReference type="PANTHER" id="PTHR24346">
    <property type="entry name" value="MAP/MICROTUBULE AFFINITY-REGULATING KINASE"/>
    <property type="match status" value="1"/>
</dbReference>
<dbReference type="Gene3D" id="3.30.310.80">
    <property type="entry name" value="Kinase associated domain 1, KA1"/>
    <property type="match status" value="1"/>
</dbReference>
<evidence type="ECO:0000256" key="5">
    <source>
        <dbReference type="ARBA" id="ARBA00022679"/>
    </source>
</evidence>
<sequence length="656" mass="73372">MLFGLTFNKVKVAVKIIDKARLPDEYSLKNIHREAQIMRMIDHPNVIQLFEVMETKKNLFLVLEYATGGELLDYIVANGKLREEDAKKFVRQILSALHDCSTISRTYFGLSNIFNPESVLGTSCGSPVYSAPELIEGKKYVGPEVDAWSLGINVYAMVVGDLPFADANLTALYESILRGKYQIPDFVSSDCKDFIAKLLVLNPKKRATISQMQDHSWLNDGTSFLEPTSSLPQGGFRPKTEDQLDPFILEQLEQMGFERKAAAQAVLSGKFNQPAGTYYLLAYARRKNCNIAVGQQQSGANCSIQGIGDTYKELDDEFGDQQRMKIQSNGDVTSDELARILFQVEGIRGAAELSTKDGNRHTFKDMHITDRRSRQPSANQYSSNIPSSNVVKASVDTKLNKPVIRRARAKGVTVNPTSGVSTKQTSNTTSSSIHMSTLPCKNSSEFLDMRSIDTQSLLPRIVQNLTNRAFQSKVVNLPNINSPSFNSKNNSFTHLNDVSPLLKHSANPQFDLSGHSQAASAKPPVSRQMPKNTHIAIDESMYISKDQENDTGDQPCSSSMGAPRTIRFAFNCTATTMVQPDILFNRLKSTFEQNDIDWRHDGYLCDCEWGDIKFEVEVCKLPRVRSYGIRLKRISGDIWEYKKLCSKITNDLESLQ</sequence>
<dbReference type="InterPro" id="IPR028375">
    <property type="entry name" value="KA1/Ssp2_C"/>
</dbReference>
<evidence type="ECO:0000259" key="14">
    <source>
        <dbReference type="PROSITE" id="PS50032"/>
    </source>
</evidence>
<evidence type="ECO:0000313" key="16">
    <source>
        <dbReference type="Proteomes" id="UP000007241"/>
    </source>
</evidence>
<dbReference type="InterPro" id="IPR015940">
    <property type="entry name" value="UBA"/>
</dbReference>
<evidence type="ECO:0000256" key="7">
    <source>
        <dbReference type="ARBA" id="ARBA00022777"/>
    </source>
</evidence>
<dbReference type="GeneID" id="18238092"/>
<dbReference type="EC" id="2.7.11.1" evidence="3"/>
<dbReference type="InterPro" id="IPR001772">
    <property type="entry name" value="KA1_dom"/>
</dbReference>
<organism evidence="15 16">
    <name type="scientific">Batrachochytrium dendrobatidis (strain JAM81 / FGSC 10211)</name>
    <name type="common">Frog chytrid fungus</name>
    <dbReference type="NCBI Taxonomy" id="684364"/>
    <lineage>
        <taxon>Eukaryota</taxon>
        <taxon>Fungi</taxon>
        <taxon>Fungi incertae sedis</taxon>
        <taxon>Chytridiomycota</taxon>
        <taxon>Chytridiomycota incertae sedis</taxon>
        <taxon>Chytridiomycetes</taxon>
        <taxon>Rhizophydiales</taxon>
        <taxon>Rhizophydiales incertae sedis</taxon>
        <taxon>Batrachochytrium</taxon>
    </lineage>
</organism>
<dbReference type="PROSITE" id="PS50030">
    <property type="entry name" value="UBA"/>
    <property type="match status" value="1"/>
</dbReference>
<dbReference type="Pfam" id="PF02149">
    <property type="entry name" value="KA1"/>
    <property type="match status" value="1"/>
</dbReference>
<dbReference type="GO" id="GO:0106310">
    <property type="term" value="F:protein serine kinase activity"/>
    <property type="evidence" value="ECO:0007669"/>
    <property type="project" value="RHEA"/>
</dbReference>
<keyword evidence="6" id="KW-0547">Nucleotide-binding</keyword>
<proteinExistence type="inferred from homology"/>
<evidence type="ECO:0000259" key="13">
    <source>
        <dbReference type="PROSITE" id="PS50030"/>
    </source>
</evidence>
<name>F4NWC4_BATDJ</name>
<dbReference type="GO" id="GO:0004674">
    <property type="term" value="F:protein serine/threonine kinase activity"/>
    <property type="evidence" value="ECO:0007669"/>
    <property type="project" value="UniProtKB-KW"/>
</dbReference>
<dbReference type="InterPro" id="IPR000719">
    <property type="entry name" value="Prot_kinase_dom"/>
</dbReference>
<dbReference type="Gene3D" id="1.10.510.10">
    <property type="entry name" value="Transferase(Phosphotransferase) domain 1"/>
    <property type="match status" value="2"/>
</dbReference>
<dbReference type="FunFam" id="3.30.310.80:FF:000011">
    <property type="entry name" value="Non-specific serine/threonine protein kinase"/>
    <property type="match status" value="1"/>
</dbReference>
<dbReference type="SUPFAM" id="SSF103243">
    <property type="entry name" value="KA1-like"/>
    <property type="match status" value="1"/>
</dbReference>
<dbReference type="RefSeq" id="XP_006676677.1">
    <property type="nucleotide sequence ID" value="XM_006676614.1"/>
</dbReference>
<evidence type="ECO:0000313" key="15">
    <source>
        <dbReference type="EMBL" id="EGF82805.1"/>
    </source>
</evidence>
<evidence type="ECO:0000256" key="6">
    <source>
        <dbReference type="ARBA" id="ARBA00022741"/>
    </source>
</evidence>
<gene>
    <name evidence="15" type="ORF">BATDEDRAFT_22974</name>
</gene>
<evidence type="ECO:0000256" key="11">
    <source>
        <dbReference type="SAM" id="MobiDB-lite"/>
    </source>
</evidence>